<proteinExistence type="predicted"/>
<dbReference type="AlphaFoldDB" id="E6PFA5"/>
<dbReference type="EMBL" id="CABL01000005">
    <property type="protein sequence ID" value="CBH75141.1"/>
    <property type="molecule type" value="Genomic_DNA"/>
</dbReference>
<name>E6PFA5_9ZZZZ</name>
<protein>
    <submittedName>
        <fullName evidence="1">Uncharacterized protein</fullName>
    </submittedName>
</protein>
<reference evidence="1" key="1">
    <citation type="submission" date="2009-10" db="EMBL/GenBank/DDBJ databases">
        <title>Diversity of trophic interactions inside an arsenic-rich microbial ecosystem.</title>
        <authorList>
            <person name="Bertin P.N."/>
            <person name="Heinrich-Salmeron A."/>
            <person name="Pelletier E."/>
            <person name="Goulhen-Chollet F."/>
            <person name="Arsene-Ploetze F."/>
            <person name="Gallien S."/>
            <person name="Calteau A."/>
            <person name="Vallenet D."/>
            <person name="Casiot C."/>
            <person name="Chane-Woon-Ming B."/>
            <person name="Giloteaux L."/>
            <person name="Barakat M."/>
            <person name="Bonnefoy V."/>
            <person name="Bruneel O."/>
            <person name="Chandler M."/>
            <person name="Cleiss J."/>
            <person name="Duran R."/>
            <person name="Elbaz-Poulichet F."/>
            <person name="Fonknechten N."/>
            <person name="Lauga B."/>
            <person name="Mornico D."/>
            <person name="Ortet P."/>
            <person name="Schaeffer C."/>
            <person name="Siguier P."/>
            <person name="Alexander Thil Smith A."/>
            <person name="Van Dorsselaer A."/>
            <person name="Weissenbach J."/>
            <person name="Medigue C."/>
            <person name="Le Paslier D."/>
        </authorList>
    </citation>
    <scope>NUCLEOTIDE SEQUENCE</scope>
</reference>
<sequence length="42" mass="4650">MTGRSTLALWNEALEQYRSHLESFFELYNGAKTDAISSAIGA</sequence>
<organism evidence="1">
    <name type="scientific">mine drainage metagenome</name>
    <dbReference type="NCBI Taxonomy" id="410659"/>
    <lineage>
        <taxon>unclassified sequences</taxon>
        <taxon>metagenomes</taxon>
        <taxon>ecological metagenomes</taxon>
    </lineage>
</organism>
<evidence type="ECO:0000313" key="1">
    <source>
        <dbReference type="EMBL" id="CBH75141.1"/>
    </source>
</evidence>
<accession>E6PFA5</accession>
<gene>
    <name evidence="1" type="ORF">CARN1_0316</name>
</gene>
<comment type="caution">
    <text evidence="1">The sequence shown here is derived from an EMBL/GenBank/DDBJ whole genome shotgun (WGS) entry which is preliminary data.</text>
</comment>